<evidence type="ECO:0000313" key="2">
    <source>
        <dbReference type="EMBL" id="NNG35703.1"/>
    </source>
</evidence>
<dbReference type="GO" id="GO:0003677">
    <property type="term" value="F:DNA binding"/>
    <property type="evidence" value="ECO:0007669"/>
    <property type="project" value="InterPro"/>
</dbReference>
<proteinExistence type="predicted"/>
<dbReference type="PANTHER" id="PTHR35010:SF2">
    <property type="entry name" value="BLL4672 PROTEIN"/>
    <property type="match status" value="1"/>
</dbReference>
<dbReference type="EMBL" id="JABEND010000003">
    <property type="protein sequence ID" value="NNG35703.1"/>
    <property type="molecule type" value="Genomic_DNA"/>
</dbReference>
<gene>
    <name evidence="2" type="ORF">HKD39_08255</name>
</gene>
<sequence>MSDNLLGEFLRARRERLDPASVGLRAVGTRRTPGLRREEVAAQAGISVEYLVRLERGRDRNPSPAVVDALTAVLQLDSDASAHLLHLVQRAGGSGDAAGPATELSPTLRRLLDSWPQPSIVTNVFLDLLGANESGIALHQGLGLHPGCNMARELFLNPRSRAVFVDFDKVAAETVGNLRSLSGVHPRHPRLQALVGELSVADEQFARLWGAAEVQAKTTGSKRVAHPTLGLLELEWNTLHVAAAPGQLVVAYQAVAGTRTETVLAQLLRELAGRGHVHRLAATD</sequence>
<comment type="caution">
    <text evidence="2">The sequence shown here is derived from an EMBL/GenBank/DDBJ whole genome shotgun (WGS) entry which is preliminary data.</text>
</comment>
<protein>
    <submittedName>
        <fullName evidence="2">Helix-turn-helix domain-containing protein</fullName>
    </submittedName>
</protein>
<dbReference type="Gene3D" id="3.30.450.180">
    <property type="match status" value="1"/>
</dbReference>
<dbReference type="InterPro" id="IPR041413">
    <property type="entry name" value="MLTR_LBD"/>
</dbReference>
<dbReference type="PROSITE" id="PS50943">
    <property type="entry name" value="HTH_CROC1"/>
    <property type="match status" value="1"/>
</dbReference>
<dbReference type="SUPFAM" id="SSF47413">
    <property type="entry name" value="lambda repressor-like DNA-binding domains"/>
    <property type="match status" value="1"/>
</dbReference>
<dbReference type="Pfam" id="PF17765">
    <property type="entry name" value="MLTR_LBD"/>
    <property type="match status" value="1"/>
</dbReference>
<dbReference type="SMART" id="SM00530">
    <property type="entry name" value="HTH_XRE"/>
    <property type="match status" value="1"/>
</dbReference>
<dbReference type="PANTHER" id="PTHR35010">
    <property type="entry name" value="BLL4672 PROTEIN-RELATED"/>
    <property type="match status" value="1"/>
</dbReference>
<evidence type="ECO:0000259" key="1">
    <source>
        <dbReference type="PROSITE" id="PS50943"/>
    </source>
</evidence>
<dbReference type="RefSeq" id="WP_171199350.1">
    <property type="nucleotide sequence ID" value="NZ_JABEND010000003.1"/>
</dbReference>
<dbReference type="InterPro" id="IPR001387">
    <property type="entry name" value="Cro/C1-type_HTH"/>
</dbReference>
<dbReference type="Proteomes" id="UP000562984">
    <property type="component" value="Unassembled WGS sequence"/>
</dbReference>
<name>A0A849A875_9ACTN</name>
<feature type="domain" description="HTH cro/C1-type" evidence="1">
    <location>
        <begin position="34"/>
        <end position="81"/>
    </location>
</feature>
<reference evidence="2 3" key="1">
    <citation type="submission" date="2020-05" db="EMBL/GenBank/DDBJ databases">
        <title>Nakamurella sp. DB0629 isolated from air conditioner.</title>
        <authorList>
            <person name="Kim D.H."/>
            <person name="Kim D.-U."/>
        </authorList>
    </citation>
    <scope>NUCLEOTIDE SEQUENCE [LARGE SCALE GENOMIC DNA]</scope>
    <source>
        <strain evidence="2 3">DB0629</strain>
    </source>
</reference>
<dbReference type="Pfam" id="PF13560">
    <property type="entry name" value="HTH_31"/>
    <property type="match status" value="1"/>
</dbReference>
<dbReference type="AlphaFoldDB" id="A0A849A875"/>
<accession>A0A849A875</accession>
<dbReference type="Gene3D" id="1.10.260.40">
    <property type="entry name" value="lambda repressor-like DNA-binding domains"/>
    <property type="match status" value="1"/>
</dbReference>
<dbReference type="InterPro" id="IPR010982">
    <property type="entry name" value="Lambda_DNA-bd_dom_sf"/>
</dbReference>
<evidence type="ECO:0000313" key="3">
    <source>
        <dbReference type="Proteomes" id="UP000562984"/>
    </source>
</evidence>
<keyword evidence="3" id="KW-1185">Reference proteome</keyword>
<organism evidence="2 3">
    <name type="scientific">Nakamurella aerolata</name>
    <dbReference type="NCBI Taxonomy" id="1656892"/>
    <lineage>
        <taxon>Bacteria</taxon>
        <taxon>Bacillati</taxon>
        <taxon>Actinomycetota</taxon>
        <taxon>Actinomycetes</taxon>
        <taxon>Nakamurellales</taxon>
        <taxon>Nakamurellaceae</taxon>
        <taxon>Nakamurella</taxon>
    </lineage>
</organism>
<dbReference type="CDD" id="cd00093">
    <property type="entry name" value="HTH_XRE"/>
    <property type="match status" value="1"/>
</dbReference>